<dbReference type="EMBL" id="KN847530">
    <property type="protein sequence ID" value="KIW08995.1"/>
    <property type="molecule type" value="Genomic_DNA"/>
</dbReference>
<reference evidence="4 5" key="1">
    <citation type="submission" date="2015-01" db="EMBL/GenBank/DDBJ databases">
        <title>The Genome Sequence of Ochroconis gallopava CBS43764.</title>
        <authorList>
            <consortium name="The Broad Institute Genomics Platform"/>
            <person name="Cuomo C."/>
            <person name="de Hoog S."/>
            <person name="Gorbushina A."/>
            <person name="Stielow B."/>
            <person name="Teixiera M."/>
            <person name="Abouelleil A."/>
            <person name="Chapman S.B."/>
            <person name="Priest M."/>
            <person name="Young S.K."/>
            <person name="Wortman J."/>
            <person name="Nusbaum C."/>
            <person name="Birren B."/>
        </authorList>
    </citation>
    <scope>NUCLEOTIDE SEQUENCE [LARGE SCALE GENOMIC DNA]</scope>
    <source>
        <strain evidence="4 5">CBS 43764</strain>
    </source>
</reference>
<dbReference type="Pfam" id="PF24054">
    <property type="entry name" value="DUF7357"/>
    <property type="match status" value="1"/>
</dbReference>
<feature type="compositionally biased region" description="Acidic residues" evidence="1">
    <location>
        <begin position="208"/>
        <end position="223"/>
    </location>
</feature>
<keyword evidence="5" id="KW-1185">Reference proteome</keyword>
<feature type="region of interest" description="Disordered" evidence="1">
    <location>
        <begin position="206"/>
        <end position="329"/>
    </location>
</feature>
<feature type="compositionally biased region" description="Polar residues" evidence="1">
    <location>
        <begin position="462"/>
        <end position="474"/>
    </location>
</feature>
<evidence type="ECO:0000313" key="5">
    <source>
        <dbReference type="Proteomes" id="UP000053259"/>
    </source>
</evidence>
<feature type="compositionally biased region" description="Polar residues" evidence="1">
    <location>
        <begin position="587"/>
        <end position="600"/>
    </location>
</feature>
<dbReference type="InterPro" id="IPR055781">
    <property type="entry name" value="DUF7357"/>
</dbReference>
<evidence type="ECO:0000259" key="2">
    <source>
        <dbReference type="Pfam" id="PF23086"/>
    </source>
</evidence>
<feature type="region of interest" description="Disordered" evidence="1">
    <location>
        <begin position="440"/>
        <end position="497"/>
    </location>
</feature>
<protein>
    <submittedName>
        <fullName evidence="4">Uncharacterized protein</fullName>
    </submittedName>
</protein>
<sequence>MTKRIKLKVQRNRLPDVDVVWAVKDVEGRERCTVSKLIADVDQSIPLESGEWTLDQYVVELDGYECLHYQFVSDVLKDGDEVIIRPLTSPDIKARRLCGRTQITGEGFHILDGVPYGMQPNQRPPRPGILIPSRKRRRPELEEEDYDDSGPATIADIEDDDELLAHVNGGQDEDTVTAKIEAPGKSNRRIKKQKNVHFSFVKDIPDFQVEDDERDEDDSDFDPDTGSKSSDLSEDEQDEDNSDDVSGSESSSEASSTSEEDSSSSEESDLDSDSAASSPEVLSTKQANGIPSLNGTPNLRGISSAENSAPKIQFNGIPYSGSSRTRERNKRRRIYDKMQAHVRSIIGSKATKKECHEWLKNNPDQAMRIHLTVKENLGMVRKDSEEEGGRIVNSSGEESSHLIDQAKTNVDGSSDNQVVILDSNKAKAVERGNIYTTGKESANMTKRREDCHDNAISPGPVNGSNDAPLSNVEVSETVDKSPKHTPHASESSDMKRVRLDINGSRRAIFGALGQRTPKTQQDADRVRTRLAGLGKPKSATTMKAPAEEEVDPLSDAWRSKIRLLAVDCDNPEIKLSEPPYPFKQRWDPSQQRNNWWTNGGKQRKKKARNSYGQNWEEGEDEYEGEYWEAEDFSGLDYDETEAWEGEEADELAERRHDSTTLAKTQSLPIAADVVDDLPSLPADISSLPNLKEEDLKQGALIAFKQLECNQATNWAPLLSAHRTAEVVQEIQNGVVEVRLAIRDRTVKNIRYDQDGKRVYEKFEMDDGDDDAEDDGIRELNFTDMVDAKLLKSS</sequence>
<feature type="domain" description="Coilin tudor" evidence="2">
    <location>
        <begin position="683"/>
        <end position="792"/>
    </location>
</feature>
<organism evidence="4 5">
    <name type="scientific">Verruconis gallopava</name>
    <dbReference type="NCBI Taxonomy" id="253628"/>
    <lineage>
        <taxon>Eukaryota</taxon>
        <taxon>Fungi</taxon>
        <taxon>Dikarya</taxon>
        <taxon>Ascomycota</taxon>
        <taxon>Pezizomycotina</taxon>
        <taxon>Dothideomycetes</taxon>
        <taxon>Pleosporomycetidae</taxon>
        <taxon>Venturiales</taxon>
        <taxon>Sympoventuriaceae</taxon>
        <taxon>Verruconis</taxon>
    </lineage>
</organism>
<dbReference type="InterPro" id="IPR056398">
    <property type="entry name" value="Tudor_Coilin"/>
</dbReference>
<dbReference type="STRING" id="253628.A0A0D2AR91"/>
<feature type="compositionally biased region" description="Low complexity" evidence="1">
    <location>
        <begin position="244"/>
        <end position="257"/>
    </location>
</feature>
<dbReference type="GeneID" id="27308866"/>
<evidence type="ECO:0000256" key="1">
    <source>
        <dbReference type="SAM" id="MobiDB-lite"/>
    </source>
</evidence>
<evidence type="ECO:0000259" key="3">
    <source>
        <dbReference type="Pfam" id="PF24054"/>
    </source>
</evidence>
<gene>
    <name evidence="4" type="ORF">PV09_00893</name>
</gene>
<feature type="compositionally biased region" description="Acidic residues" evidence="1">
    <location>
        <begin position="258"/>
        <end position="272"/>
    </location>
</feature>
<dbReference type="RefSeq" id="XP_016218864.1">
    <property type="nucleotide sequence ID" value="XM_016353711.1"/>
</dbReference>
<accession>A0A0D2AR91</accession>
<dbReference type="AlphaFoldDB" id="A0A0D2AR91"/>
<dbReference type="Pfam" id="PF23086">
    <property type="entry name" value="Tudor_Coilin"/>
    <property type="match status" value="1"/>
</dbReference>
<dbReference type="InParanoid" id="A0A0D2AR91"/>
<feature type="domain" description="DUF7357" evidence="3">
    <location>
        <begin position="4"/>
        <end position="134"/>
    </location>
</feature>
<dbReference type="OrthoDB" id="5368821at2759"/>
<dbReference type="HOGENOM" id="CLU_002397_1_0_1"/>
<feature type="region of interest" description="Disordered" evidence="1">
    <location>
        <begin position="115"/>
        <end position="153"/>
    </location>
</feature>
<dbReference type="VEuPathDB" id="FungiDB:PV09_00893"/>
<proteinExistence type="predicted"/>
<dbReference type="Proteomes" id="UP000053259">
    <property type="component" value="Unassembled WGS sequence"/>
</dbReference>
<evidence type="ECO:0000313" key="4">
    <source>
        <dbReference type="EMBL" id="KIW08995.1"/>
    </source>
</evidence>
<feature type="compositionally biased region" description="Acidic residues" evidence="1">
    <location>
        <begin position="232"/>
        <end position="243"/>
    </location>
</feature>
<name>A0A0D2AR91_9PEZI</name>
<feature type="compositionally biased region" description="Polar residues" evidence="1">
    <location>
        <begin position="281"/>
        <end position="297"/>
    </location>
</feature>
<feature type="region of interest" description="Disordered" evidence="1">
    <location>
        <begin position="579"/>
        <end position="623"/>
    </location>
</feature>